<evidence type="ECO:0000313" key="1">
    <source>
        <dbReference type="EMBL" id="CAL1386530.1"/>
    </source>
</evidence>
<dbReference type="Proteomes" id="UP001497516">
    <property type="component" value="Chromosome 5"/>
</dbReference>
<evidence type="ECO:0000313" key="2">
    <source>
        <dbReference type="Proteomes" id="UP001497516"/>
    </source>
</evidence>
<protein>
    <submittedName>
        <fullName evidence="1">Uncharacterized protein</fullName>
    </submittedName>
</protein>
<sequence>MKMVGPEVSVYKALVRGLAASLKVFDALRTIEGIRCCRSSLLEAPRRFSSNRFARGMGFDSLQLLLFFVLTPCCRSSLLEAP</sequence>
<reference evidence="1 2" key="1">
    <citation type="submission" date="2024-04" db="EMBL/GenBank/DDBJ databases">
        <authorList>
            <person name="Fracassetti M."/>
        </authorList>
    </citation>
    <scope>NUCLEOTIDE SEQUENCE [LARGE SCALE GENOMIC DNA]</scope>
</reference>
<organism evidence="1 2">
    <name type="scientific">Linum trigynum</name>
    <dbReference type="NCBI Taxonomy" id="586398"/>
    <lineage>
        <taxon>Eukaryota</taxon>
        <taxon>Viridiplantae</taxon>
        <taxon>Streptophyta</taxon>
        <taxon>Embryophyta</taxon>
        <taxon>Tracheophyta</taxon>
        <taxon>Spermatophyta</taxon>
        <taxon>Magnoliopsida</taxon>
        <taxon>eudicotyledons</taxon>
        <taxon>Gunneridae</taxon>
        <taxon>Pentapetalae</taxon>
        <taxon>rosids</taxon>
        <taxon>fabids</taxon>
        <taxon>Malpighiales</taxon>
        <taxon>Linaceae</taxon>
        <taxon>Linum</taxon>
    </lineage>
</organism>
<gene>
    <name evidence="1" type="ORF">LTRI10_LOCUS27572</name>
</gene>
<proteinExistence type="predicted"/>
<dbReference type="AlphaFoldDB" id="A0AAV2ELY7"/>
<keyword evidence="2" id="KW-1185">Reference proteome</keyword>
<dbReference type="EMBL" id="OZ034818">
    <property type="protein sequence ID" value="CAL1386530.1"/>
    <property type="molecule type" value="Genomic_DNA"/>
</dbReference>
<name>A0AAV2ELY7_9ROSI</name>
<accession>A0AAV2ELY7</accession>